<name>A0A401II89_APHSA</name>
<evidence type="ECO:0000313" key="3">
    <source>
        <dbReference type="EMBL" id="GBF80906.1"/>
    </source>
</evidence>
<evidence type="ECO:0000313" key="4">
    <source>
        <dbReference type="Proteomes" id="UP000287247"/>
    </source>
</evidence>
<feature type="compositionally biased region" description="Polar residues" evidence="1">
    <location>
        <begin position="1"/>
        <end position="17"/>
    </location>
</feature>
<sequence length="251" mass="28022">MNYPSDTPNQSSESESNWVDEDDTPSTIPPESCSEKTSSLTTSSVKTQKTLAMVETAFLASAGSLIWLINYYFPLGPVLTIFFPVPIALVYLRWGHRAAWMTALVSGLLLTVLMGPTRSIVFLIPHGLMGVQLGYCWRRGANWAFSLITGALIGTFGFFFRFWLFSILLGEDLWQYVITQMTGFVDWLFLTLGILAQPSFFLIEGLAVGLILVNSLVYLFAVHLVSLLVLDKLGNPIPRPPNWVKVILDYE</sequence>
<comment type="caution">
    <text evidence="3">The sequence shown here is derived from an EMBL/GenBank/DDBJ whole genome shotgun (WGS) entry which is preliminary data.</text>
</comment>
<dbReference type="InterPro" id="IPR018710">
    <property type="entry name" value="DUF2232"/>
</dbReference>
<feature type="region of interest" description="Disordered" evidence="1">
    <location>
        <begin position="1"/>
        <end position="41"/>
    </location>
</feature>
<keyword evidence="2" id="KW-1133">Transmembrane helix</keyword>
<proteinExistence type="predicted"/>
<gene>
    <name evidence="3" type="ORF">AsFPU1_2315</name>
</gene>
<evidence type="ECO:0000256" key="2">
    <source>
        <dbReference type="SAM" id="Phobius"/>
    </source>
</evidence>
<dbReference type="AlphaFoldDB" id="A0A401II89"/>
<keyword evidence="2" id="KW-0472">Membrane</keyword>
<keyword evidence="2" id="KW-0812">Transmembrane</keyword>
<feature type="transmembrane region" description="Helical" evidence="2">
    <location>
        <begin position="208"/>
        <end position="230"/>
    </location>
</feature>
<dbReference type="EMBL" id="BDQK01000013">
    <property type="protein sequence ID" value="GBF80906.1"/>
    <property type="molecule type" value="Genomic_DNA"/>
</dbReference>
<evidence type="ECO:0000256" key="1">
    <source>
        <dbReference type="SAM" id="MobiDB-lite"/>
    </source>
</evidence>
<accession>A0A401II89</accession>
<dbReference type="PANTHER" id="PTHR37185">
    <property type="entry name" value="MEMBRANE PROTEIN"/>
    <property type="match status" value="1"/>
</dbReference>
<feature type="transmembrane region" description="Helical" evidence="2">
    <location>
        <begin position="144"/>
        <end position="164"/>
    </location>
</feature>
<protein>
    <recommendedName>
        <fullName evidence="5">DUF2232 domain-containing protein</fullName>
    </recommendedName>
</protein>
<feature type="transmembrane region" description="Helical" evidence="2">
    <location>
        <begin position="99"/>
        <end position="124"/>
    </location>
</feature>
<dbReference type="Pfam" id="PF09991">
    <property type="entry name" value="DUF2232"/>
    <property type="match status" value="1"/>
</dbReference>
<reference evidence="4" key="1">
    <citation type="submission" date="2017-05" db="EMBL/GenBank/DDBJ databases">
        <title>Physiological properties and genetic analysis related to exopolysaccharide production of fresh-water unicellular cyanobacterium Aphanothece sacrum, Suizenji Nori, that has been cultured as a food source in Japan.</title>
        <authorList>
            <person name="Kanesaki Y."/>
            <person name="Yoshikawa S."/>
            <person name="Ohki K."/>
        </authorList>
    </citation>
    <scope>NUCLEOTIDE SEQUENCE [LARGE SCALE GENOMIC DNA]</scope>
    <source>
        <strain evidence="4">FPU1</strain>
    </source>
</reference>
<dbReference type="PANTHER" id="PTHR37185:SF3">
    <property type="entry name" value="MEMBRANE PROTEIN"/>
    <property type="match status" value="1"/>
</dbReference>
<dbReference type="Proteomes" id="UP000287247">
    <property type="component" value="Unassembled WGS sequence"/>
</dbReference>
<evidence type="ECO:0008006" key="5">
    <source>
        <dbReference type="Google" id="ProtNLM"/>
    </source>
</evidence>
<dbReference type="RefSeq" id="WP_124974768.1">
    <property type="nucleotide sequence ID" value="NZ_BDQK01000013.1"/>
</dbReference>
<feature type="transmembrane region" description="Helical" evidence="2">
    <location>
        <begin position="75"/>
        <end position="92"/>
    </location>
</feature>
<feature type="transmembrane region" description="Helical" evidence="2">
    <location>
        <begin position="176"/>
        <end position="196"/>
    </location>
</feature>
<dbReference type="OrthoDB" id="508722at2"/>
<keyword evidence="4" id="KW-1185">Reference proteome</keyword>
<organism evidence="3 4">
    <name type="scientific">Aphanothece sacrum FPU1</name>
    <dbReference type="NCBI Taxonomy" id="1920663"/>
    <lineage>
        <taxon>Bacteria</taxon>
        <taxon>Bacillati</taxon>
        <taxon>Cyanobacteriota</taxon>
        <taxon>Cyanophyceae</taxon>
        <taxon>Oscillatoriophycideae</taxon>
        <taxon>Chroococcales</taxon>
        <taxon>Aphanothecaceae</taxon>
        <taxon>Aphanothece</taxon>
    </lineage>
</organism>